<dbReference type="SUPFAM" id="SSF54980">
    <property type="entry name" value="EF-G C-terminal domain-like"/>
    <property type="match status" value="2"/>
</dbReference>
<dbReference type="PANTHER" id="PTHR43261:SF1">
    <property type="entry name" value="RIBOSOME-RELEASING FACTOR 2, MITOCHONDRIAL"/>
    <property type="match status" value="1"/>
</dbReference>
<dbReference type="WBParaSite" id="SSTP_0000296500.1">
    <property type="protein sequence ID" value="SSTP_0000296500.1"/>
    <property type="gene ID" value="SSTP_0000296500"/>
</dbReference>
<dbReference type="InterPro" id="IPR009000">
    <property type="entry name" value="Transl_B-barrel_sf"/>
</dbReference>
<dbReference type="WBParaSite" id="TCONS_00001998.p1">
    <property type="protein sequence ID" value="TCONS_00001998.p1"/>
    <property type="gene ID" value="XLOC_001901"/>
</dbReference>
<evidence type="ECO:0000313" key="8">
    <source>
        <dbReference type="WBParaSite" id="TCONS_00001998.p1"/>
    </source>
</evidence>
<dbReference type="Pfam" id="PF14492">
    <property type="entry name" value="EFG_III"/>
    <property type="match status" value="1"/>
</dbReference>
<reference evidence="7" key="1">
    <citation type="submission" date="2015-08" db="UniProtKB">
        <authorList>
            <consortium name="WormBaseParasite"/>
        </authorList>
    </citation>
    <scope>IDENTIFICATION</scope>
</reference>
<dbReference type="PROSITE" id="PS00301">
    <property type="entry name" value="G_TR_1"/>
    <property type="match status" value="1"/>
</dbReference>
<dbReference type="CDD" id="cd16262">
    <property type="entry name" value="EFG_III"/>
    <property type="match status" value="1"/>
</dbReference>
<sequence length="758" mass="84359">MQKILSKSQGGLLLHLRSYMKKPSSILGTEVSKIRNIGVVAHVDAGKTTLTERLLYLSGTTTVPGDVDSGNTITDFLEVERERGITVQSAALTFPWMGRRINLIDTPGHVDFTVEVERCLRVLDGVVTVIDSSAGVQAQTLTVWRQSKEFAIPSIFFLNKIDKGNSDYNMAVRSIENKLDINVVPLTVQLRGEKKCEGILDIMNGKILEKFDSTQWIEINKDKHKEYYDFYLNEKENMISKIVEGNNALSEELLNNGIESFNKDILKSELRQQTLQKKLYPLGVGSALNSTMSVFPILDMIVDYLPTPDERNLLSKKVFNDKMSSLVFKIGHDDKLGQLFYTRIYTGTLKTNSTPYNGNKQEYEGKIKLYTPYSDEFVPVPSIGEGNIAVITGLKETRTGESLFEDAKCFKDGVKNLRNAISDGTIPGVEKTFILENENGNGVVYLGINPPDPVFFCTIEPPSQALMKKFEMALEEICKEDPSIKIGYDKDSGETILEAMGILHIEIIKDLLKRHYGLDVYLGKLRVSYREVITSEVADRTFVEASFGEGSRKQSCEIGMRIVPKKGIGKFKNIKVMLAAEDQNSLFHNSIRPDWHKAINAGCINCLHNGPLLGSPVEDIEIVVTNFSTSGNKTSASLVSAAANECLKKCLSQSEVKLTEPYVKLNVCVYDDAAESSVSTILHELNKRRAEVLDVKGETTGSNNHKIINITAFMPLIETTDLSKAIRTAASGMVTYSFNIEGYQFVSDFETNKLISGR</sequence>
<dbReference type="STRING" id="6248.A0A0K0E0F1"/>
<dbReference type="SUPFAM" id="SSF52540">
    <property type="entry name" value="P-loop containing nucleoside triphosphate hydrolases"/>
    <property type="match status" value="1"/>
</dbReference>
<dbReference type="Pfam" id="PF00679">
    <property type="entry name" value="EFG_C"/>
    <property type="match status" value="1"/>
</dbReference>
<dbReference type="InterPro" id="IPR000795">
    <property type="entry name" value="T_Tr_GTP-bd_dom"/>
</dbReference>
<evidence type="ECO:0000259" key="5">
    <source>
        <dbReference type="PROSITE" id="PS51722"/>
    </source>
</evidence>
<dbReference type="SUPFAM" id="SSF54211">
    <property type="entry name" value="Ribosomal protein S5 domain 2-like"/>
    <property type="match status" value="1"/>
</dbReference>
<dbReference type="GO" id="GO:0003924">
    <property type="term" value="F:GTPase activity"/>
    <property type="evidence" value="ECO:0007669"/>
    <property type="project" value="InterPro"/>
</dbReference>
<protein>
    <submittedName>
        <fullName evidence="7 8">Tr-type G domain-containing protein</fullName>
    </submittedName>
</protein>
<dbReference type="GO" id="GO:0032543">
    <property type="term" value="P:mitochondrial translation"/>
    <property type="evidence" value="ECO:0007669"/>
    <property type="project" value="TreeGrafter"/>
</dbReference>
<dbReference type="SUPFAM" id="SSF50447">
    <property type="entry name" value="Translation proteins"/>
    <property type="match status" value="1"/>
</dbReference>
<dbReference type="InterPro" id="IPR009022">
    <property type="entry name" value="EFG_III"/>
</dbReference>
<keyword evidence="2" id="KW-0648">Protein biosynthesis</keyword>
<evidence type="ECO:0000256" key="2">
    <source>
        <dbReference type="ARBA" id="ARBA00022917"/>
    </source>
</evidence>
<evidence type="ECO:0000256" key="3">
    <source>
        <dbReference type="ARBA" id="ARBA00023128"/>
    </source>
</evidence>
<keyword evidence="4" id="KW-0342">GTP-binding</keyword>
<dbReference type="GO" id="GO:0005759">
    <property type="term" value="C:mitochondrial matrix"/>
    <property type="evidence" value="ECO:0007669"/>
    <property type="project" value="UniProtKB-ARBA"/>
</dbReference>
<organism evidence="7">
    <name type="scientific">Strongyloides stercoralis</name>
    <name type="common">Threadworm</name>
    <dbReference type="NCBI Taxonomy" id="6248"/>
    <lineage>
        <taxon>Eukaryota</taxon>
        <taxon>Metazoa</taxon>
        <taxon>Ecdysozoa</taxon>
        <taxon>Nematoda</taxon>
        <taxon>Chromadorea</taxon>
        <taxon>Rhabditida</taxon>
        <taxon>Tylenchina</taxon>
        <taxon>Panagrolaimomorpha</taxon>
        <taxon>Strongyloidoidea</taxon>
        <taxon>Strongyloididae</taxon>
        <taxon>Strongyloides</taxon>
    </lineage>
</organism>
<keyword evidence="3" id="KW-0496">Mitochondrion</keyword>
<dbReference type="Gene3D" id="3.40.50.300">
    <property type="entry name" value="P-loop containing nucleotide triphosphate hydrolases"/>
    <property type="match status" value="1"/>
</dbReference>
<dbReference type="AlphaFoldDB" id="A0A0K0E0F1"/>
<dbReference type="GO" id="GO:0032790">
    <property type="term" value="P:ribosome disassembly"/>
    <property type="evidence" value="ECO:0007669"/>
    <property type="project" value="TreeGrafter"/>
</dbReference>
<dbReference type="Gene3D" id="3.30.70.240">
    <property type="match status" value="1"/>
</dbReference>
<dbReference type="Gene3D" id="2.40.30.10">
    <property type="entry name" value="Translation factors"/>
    <property type="match status" value="1"/>
</dbReference>
<dbReference type="GO" id="GO:0005525">
    <property type="term" value="F:GTP binding"/>
    <property type="evidence" value="ECO:0007669"/>
    <property type="project" value="UniProtKB-KW"/>
</dbReference>
<evidence type="ECO:0000256" key="4">
    <source>
        <dbReference type="ARBA" id="ARBA00023134"/>
    </source>
</evidence>
<dbReference type="Gene3D" id="3.30.230.10">
    <property type="match status" value="1"/>
</dbReference>
<dbReference type="InterPro" id="IPR031157">
    <property type="entry name" value="G_TR_CS"/>
</dbReference>
<dbReference type="Pfam" id="PF03764">
    <property type="entry name" value="EFG_IV"/>
    <property type="match status" value="1"/>
</dbReference>
<dbReference type="InterPro" id="IPR014721">
    <property type="entry name" value="Ribsml_uS5_D2-typ_fold_subgr"/>
</dbReference>
<dbReference type="Proteomes" id="UP000035681">
    <property type="component" value="Unplaced"/>
</dbReference>
<dbReference type="PANTHER" id="PTHR43261">
    <property type="entry name" value="TRANSLATION ELONGATION FACTOR G-RELATED"/>
    <property type="match status" value="1"/>
</dbReference>
<keyword evidence="1" id="KW-0547">Nucleotide-binding</keyword>
<name>A0A0K0E0F1_STRER</name>
<dbReference type="InterPro" id="IPR005517">
    <property type="entry name" value="Transl_elong_EFG/EF2_IV"/>
</dbReference>
<dbReference type="PRINTS" id="PR00315">
    <property type="entry name" value="ELONGATNFCT"/>
</dbReference>
<feature type="domain" description="Tr-type G" evidence="5">
    <location>
        <begin position="32"/>
        <end position="309"/>
    </location>
</feature>
<dbReference type="InterPro" id="IPR000640">
    <property type="entry name" value="EFG_V-like"/>
</dbReference>
<evidence type="ECO:0000313" key="7">
    <source>
        <dbReference type="WBParaSite" id="SSTP_0000296500.1"/>
    </source>
</evidence>
<dbReference type="InterPro" id="IPR035647">
    <property type="entry name" value="EFG_III/V"/>
</dbReference>
<dbReference type="FunFam" id="3.40.50.300:FF:000514">
    <property type="entry name" value="Ribosome-releasing factor 2, mitochondrial"/>
    <property type="match status" value="1"/>
</dbReference>
<proteinExistence type="predicted"/>
<dbReference type="InterPro" id="IPR041095">
    <property type="entry name" value="EFG_II"/>
</dbReference>
<dbReference type="NCBIfam" id="TIGR00231">
    <property type="entry name" value="small_GTP"/>
    <property type="match status" value="1"/>
</dbReference>
<evidence type="ECO:0000256" key="1">
    <source>
        <dbReference type="ARBA" id="ARBA00022741"/>
    </source>
</evidence>
<dbReference type="CDD" id="cd01514">
    <property type="entry name" value="Elongation_Factor_C"/>
    <property type="match status" value="1"/>
</dbReference>
<dbReference type="InterPro" id="IPR005225">
    <property type="entry name" value="Small_GTP-bd"/>
</dbReference>
<dbReference type="InterPro" id="IPR020568">
    <property type="entry name" value="Ribosomal_Su5_D2-typ_SF"/>
</dbReference>
<dbReference type="Pfam" id="PF00009">
    <property type="entry name" value="GTP_EFTU"/>
    <property type="match status" value="1"/>
</dbReference>
<dbReference type="InterPro" id="IPR027417">
    <property type="entry name" value="P-loop_NTPase"/>
</dbReference>
<accession>A0A0K0E0F1</accession>
<dbReference type="PROSITE" id="PS51722">
    <property type="entry name" value="G_TR_2"/>
    <property type="match status" value="1"/>
</dbReference>
<dbReference type="SMART" id="SM00838">
    <property type="entry name" value="EFG_C"/>
    <property type="match status" value="1"/>
</dbReference>
<dbReference type="SMART" id="SM00889">
    <property type="entry name" value="EFG_IV"/>
    <property type="match status" value="1"/>
</dbReference>
<keyword evidence="6" id="KW-1185">Reference proteome</keyword>
<evidence type="ECO:0000313" key="6">
    <source>
        <dbReference type="Proteomes" id="UP000035681"/>
    </source>
</evidence>
<dbReference type="Gene3D" id="3.30.70.870">
    <property type="entry name" value="Elongation Factor G (Translational Gtpase), domain 3"/>
    <property type="match status" value="1"/>
</dbReference>